<accession>A0ABP4V557</accession>
<dbReference type="EMBL" id="BAAANY010000042">
    <property type="protein sequence ID" value="GAA1718130.1"/>
    <property type="molecule type" value="Genomic_DNA"/>
</dbReference>
<dbReference type="InterPro" id="IPR006311">
    <property type="entry name" value="TAT_signal"/>
</dbReference>
<evidence type="ECO:0000313" key="3">
    <source>
        <dbReference type="Proteomes" id="UP001500618"/>
    </source>
</evidence>
<dbReference type="InterPro" id="IPR002477">
    <property type="entry name" value="Peptidoglycan-bd-like"/>
</dbReference>
<evidence type="ECO:0000259" key="1">
    <source>
        <dbReference type="Pfam" id="PF01471"/>
    </source>
</evidence>
<dbReference type="Gene3D" id="2.40.420.20">
    <property type="match status" value="1"/>
</dbReference>
<dbReference type="RefSeq" id="WP_344315057.1">
    <property type="nucleotide sequence ID" value="NZ_BAAANY010000042.1"/>
</dbReference>
<comment type="caution">
    <text evidence="2">The sequence shown here is derived from an EMBL/GenBank/DDBJ whole genome shotgun (WGS) entry which is preliminary data.</text>
</comment>
<dbReference type="InterPro" id="IPR036365">
    <property type="entry name" value="PGBD-like_sf"/>
</dbReference>
<keyword evidence="3" id="KW-1185">Reference proteome</keyword>
<reference evidence="3" key="1">
    <citation type="journal article" date="2019" name="Int. J. Syst. Evol. Microbiol.">
        <title>The Global Catalogue of Microorganisms (GCM) 10K type strain sequencing project: providing services to taxonomists for standard genome sequencing and annotation.</title>
        <authorList>
            <consortium name="The Broad Institute Genomics Platform"/>
            <consortium name="The Broad Institute Genome Sequencing Center for Infectious Disease"/>
            <person name="Wu L."/>
            <person name="Ma J."/>
        </authorList>
    </citation>
    <scope>NUCLEOTIDE SEQUENCE [LARGE SCALE GENOMIC DNA]</scope>
    <source>
        <strain evidence="3">JCM 14718</strain>
    </source>
</reference>
<evidence type="ECO:0000313" key="2">
    <source>
        <dbReference type="EMBL" id="GAA1718130.1"/>
    </source>
</evidence>
<dbReference type="Proteomes" id="UP001500618">
    <property type="component" value="Unassembled WGS sequence"/>
</dbReference>
<dbReference type="InterPro" id="IPR036366">
    <property type="entry name" value="PGBDSf"/>
</dbReference>
<protein>
    <submittedName>
        <fullName evidence="2">Peptidoglycan-binding protein</fullName>
    </submittedName>
</protein>
<proteinExistence type="predicted"/>
<dbReference type="Pfam" id="PF01471">
    <property type="entry name" value="PG_binding_1"/>
    <property type="match status" value="1"/>
</dbReference>
<name>A0ABP4V557_9ACTN</name>
<dbReference type="SUPFAM" id="SSF47090">
    <property type="entry name" value="PGBD-like"/>
    <property type="match status" value="1"/>
</dbReference>
<organism evidence="2 3">
    <name type="scientific">Fodinicola feengrottensis</name>
    <dbReference type="NCBI Taxonomy" id="435914"/>
    <lineage>
        <taxon>Bacteria</taxon>
        <taxon>Bacillati</taxon>
        <taxon>Actinomycetota</taxon>
        <taxon>Actinomycetes</taxon>
        <taxon>Mycobacteriales</taxon>
        <taxon>Fodinicola</taxon>
    </lineage>
</organism>
<dbReference type="Gene3D" id="1.10.101.10">
    <property type="entry name" value="PGBD-like superfamily/PGBD"/>
    <property type="match status" value="1"/>
</dbReference>
<dbReference type="PROSITE" id="PS51318">
    <property type="entry name" value="TAT"/>
    <property type="match status" value="1"/>
</dbReference>
<gene>
    <name evidence="2" type="ORF">GCM10009765_78240</name>
</gene>
<sequence length="353" mass="35873">MTTRRNVIFAALGTVVAAGAGGAVLIATRDQGASAANNQPLAAPTTAVTRQDLVRQDSVAGTLGYGGGFTVSAAGAGIITWLPSVGKVIGQGETVYRVNNQPVPLLRGSTPFWRPLAAGMSDGVDVKELEQNLSDLGYFHRTPNKEFTDATTTAVKKWQKSLAVPETGRIDPASVVLQSGDLRVTGVSGVLGQPAQGKILDASGTQRVVTVKMPVDKQSEAQAGGAVTVTMPDGSNVPGKISSVGAIATTPSPNGPDSNSGPTVAVTITLGAGGTVLDQAPVQVLFVAEHKEKVLTVPVSALLALAEGGYAVQQVTPAGRRLVPVTTGMYAGDRVEVSGAGVTEGMKITVAAE</sequence>
<feature type="domain" description="Peptidoglycan binding-like" evidence="1">
    <location>
        <begin position="123"/>
        <end position="173"/>
    </location>
</feature>